<keyword evidence="2" id="KW-0472">Membrane</keyword>
<accession>A0ABQ3YKQ1</accession>
<evidence type="ECO:0000256" key="2">
    <source>
        <dbReference type="SAM" id="Phobius"/>
    </source>
</evidence>
<evidence type="ECO:0000256" key="1">
    <source>
        <dbReference type="SAM" id="MobiDB-lite"/>
    </source>
</evidence>
<comment type="caution">
    <text evidence="3">The sequence shown here is derived from an EMBL/GenBank/DDBJ whole genome shotgun (WGS) entry which is preliminary data.</text>
</comment>
<feature type="compositionally biased region" description="Low complexity" evidence="1">
    <location>
        <begin position="63"/>
        <end position="73"/>
    </location>
</feature>
<protein>
    <recommendedName>
        <fullName evidence="5">Flagellar biosynthesis protein FlgA</fullName>
    </recommendedName>
</protein>
<evidence type="ECO:0000313" key="4">
    <source>
        <dbReference type="Proteomes" id="UP000609879"/>
    </source>
</evidence>
<keyword evidence="2" id="KW-1133">Transmembrane helix</keyword>
<dbReference type="Proteomes" id="UP000609879">
    <property type="component" value="Unassembled WGS sequence"/>
</dbReference>
<sequence length="250" mass="23771">MSRLGRALPQPHGNASRASGEGRLDPVRRRRPARGTLLRLAAVAALLALAALVSWSPPPTCDPPTATASPTPSGGRSPTDAAHPHAATEPARSGGDGSGPVGGASADAAGPLDGTGGVPADAAGPLGGTGGVPAAAGPVGGTGGVPADAAGPLGGSSGNPAVPPGTVGVAIRLADPTALSLVRPGNRVDLLRLDDTKGATTSVAAAALVLTVTGASDPTTGGLLLALPPAEAERAVATPGHGFAVLIRPD</sequence>
<feature type="region of interest" description="Disordered" evidence="1">
    <location>
        <begin position="60"/>
        <end position="125"/>
    </location>
</feature>
<keyword evidence="2" id="KW-0812">Transmembrane</keyword>
<evidence type="ECO:0000313" key="3">
    <source>
        <dbReference type="EMBL" id="GID80586.1"/>
    </source>
</evidence>
<evidence type="ECO:0008006" key="5">
    <source>
        <dbReference type="Google" id="ProtNLM"/>
    </source>
</evidence>
<name>A0ABQ3YKQ1_9ACTN</name>
<gene>
    <name evidence="3" type="ORF">Ade02nite_92270</name>
</gene>
<feature type="transmembrane region" description="Helical" evidence="2">
    <location>
        <begin position="37"/>
        <end position="55"/>
    </location>
</feature>
<reference evidence="3 4" key="1">
    <citation type="submission" date="2021-01" db="EMBL/GenBank/DDBJ databases">
        <title>Whole genome shotgun sequence of Actinoplanes deccanensis NBRC 13994.</title>
        <authorList>
            <person name="Komaki H."/>
            <person name="Tamura T."/>
        </authorList>
    </citation>
    <scope>NUCLEOTIDE SEQUENCE [LARGE SCALE GENOMIC DNA]</scope>
    <source>
        <strain evidence="3 4">NBRC 13994</strain>
    </source>
</reference>
<organism evidence="3 4">
    <name type="scientific">Paractinoplanes deccanensis</name>
    <dbReference type="NCBI Taxonomy" id="113561"/>
    <lineage>
        <taxon>Bacteria</taxon>
        <taxon>Bacillati</taxon>
        <taxon>Actinomycetota</taxon>
        <taxon>Actinomycetes</taxon>
        <taxon>Micromonosporales</taxon>
        <taxon>Micromonosporaceae</taxon>
        <taxon>Paractinoplanes</taxon>
    </lineage>
</organism>
<feature type="region of interest" description="Disordered" evidence="1">
    <location>
        <begin position="1"/>
        <end position="29"/>
    </location>
</feature>
<keyword evidence="4" id="KW-1185">Reference proteome</keyword>
<dbReference type="EMBL" id="BOMI01000195">
    <property type="protein sequence ID" value="GID80586.1"/>
    <property type="molecule type" value="Genomic_DNA"/>
</dbReference>
<proteinExistence type="predicted"/>